<dbReference type="AlphaFoldDB" id="A0A914E0F6"/>
<dbReference type="GO" id="GO:0007018">
    <property type="term" value="P:microtubule-based movement"/>
    <property type="evidence" value="ECO:0007669"/>
    <property type="project" value="InterPro"/>
</dbReference>
<evidence type="ECO:0000256" key="8">
    <source>
        <dbReference type="PROSITE-ProRule" id="PRU00283"/>
    </source>
</evidence>
<reference evidence="11" key="1">
    <citation type="submission" date="2022-11" db="UniProtKB">
        <authorList>
            <consortium name="WormBaseParasite"/>
        </authorList>
    </citation>
    <scope>IDENTIFICATION</scope>
</reference>
<protein>
    <submittedName>
        <fullName evidence="11">Kinesin motor domain-containing protein</fullName>
    </submittedName>
</protein>
<dbReference type="PANTHER" id="PTHR47968:SF36">
    <property type="entry name" value="KINESIN HEAVY CHAIN ISOFORM X1"/>
    <property type="match status" value="1"/>
</dbReference>
<keyword evidence="4 8" id="KW-0067">ATP-binding</keyword>
<evidence type="ECO:0000256" key="7">
    <source>
        <dbReference type="ARBA" id="ARBA00023212"/>
    </source>
</evidence>
<keyword evidence="10" id="KW-1185">Reference proteome</keyword>
<dbReference type="GO" id="GO:0003777">
    <property type="term" value="F:microtubule motor activity"/>
    <property type="evidence" value="ECO:0007669"/>
    <property type="project" value="InterPro"/>
</dbReference>
<dbReference type="SMART" id="SM00129">
    <property type="entry name" value="KISc"/>
    <property type="match status" value="1"/>
</dbReference>
<keyword evidence="7" id="KW-0206">Cytoskeleton</keyword>
<dbReference type="PRINTS" id="PR00380">
    <property type="entry name" value="KINESINHEAVY"/>
</dbReference>
<keyword evidence="2" id="KW-0493">Microtubule</keyword>
<dbReference type="Proteomes" id="UP000887540">
    <property type="component" value="Unplaced"/>
</dbReference>
<evidence type="ECO:0000256" key="4">
    <source>
        <dbReference type="ARBA" id="ARBA00022840"/>
    </source>
</evidence>
<dbReference type="GO" id="GO:0005524">
    <property type="term" value="F:ATP binding"/>
    <property type="evidence" value="ECO:0007669"/>
    <property type="project" value="UniProtKB-UniRule"/>
</dbReference>
<evidence type="ECO:0000256" key="1">
    <source>
        <dbReference type="ARBA" id="ARBA00004245"/>
    </source>
</evidence>
<name>A0A914E0F6_9BILA</name>
<dbReference type="Pfam" id="PF00225">
    <property type="entry name" value="Kinesin"/>
    <property type="match status" value="1"/>
</dbReference>
<accession>A0A914E0F6</accession>
<dbReference type="InterPro" id="IPR036961">
    <property type="entry name" value="Kinesin_motor_dom_sf"/>
</dbReference>
<evidence type="ECO:0000256" key="3">
    <source>
        <dbReference type="ARBA" id="ARBA00022741"/>
    </source>
</evidence>
<sequence>MLNGTTISEGSAKKGIVTPRIRRIHSETPLSLPFEPEDKPIPTKIRVALRVRPSGDKNSSIEIKKNQEKPAIFINKNEKNQLQFSFDYIFAQDAEQNLVYNDLAKNSVKQCLEGQNVCFFAYGQTGSGKTYSIMGTDEEPGLLPRFCDDLFYTIREENKDDKTLVSVSFFEIYQEKVYDLLSNDRKALRVRGGDMAYVEGVENLNVKNSRELAQLRRRGLARRATAATLVNELSSRSHAIFCLTVRQDRKETINELEKSYVSISNCYFVDLAGSERISYTNGTCINETVSINISLLSLQRVIDAHAEGSSYINYRDSLLTRLLKDCFGGNSMTTLIALISPETKYEAETVSTLRFASKAALVSQNVERNVDPFIQAIKGG</sequence>
<keyword evidence="5" id="KW-0175">Coiled coil</keyword>
<evidence type="ECO:0000256" key="2">
    <source>
        <dbReference type="ARBA" id="ARBA00022701"/>
    </source>
</evidence>
<dbReference type="SUPFAM" id="SSF52540">
    <property type="entry name" value="P-loop containing nucleoside triphosphate hydrolases"/>
    <property type="match status" value="1"/>
</dbReference>
<dbReference type="InterPro" id="IPR001752">
    <property type="entry name" value="Kinesin_motor_dom"/>
</dbReference>
<evidence type="ECO:0000259" key="9">
    <source>
        <dbReference type="PROSITE" id="PS50067"/>
    </source>
</evidence>
<feature type="domain" description="Kinesin motor" evidence="9">
    <location>
        <begin position="44"/>
        <end position="362"/>
    </location>
</feature>
<organism evidence="10 11">
    <name type="scientific">Acrobeloides nanus</name>
    <dbReference type="NCBI Taxonomy" id="290746"/>
    <lineage>
        <taxon>Eukaryota</taxon>
        <taxon>Metazoa</taxon>
        <taxon>Ecdysozoa</taxon>
        <taxon>Nematoda</taxon>
        <taxon>Chromadorea</taxon>
        <taxon>Rhabditida</taxon>
        <taxon>Tylenchina</taxon>
        <taxon>Cephalobomorpha</taxon>
        <taxon>Cephaloboidea</taxon>
        <taxon>Cephalobidae</taxon>
        <taxon>Acrobeloides</taxon>
    </lineage>
</organism>
<dbReference type="CDD" id="cd00106">
    <property type="entry name" value="KISc"/>
    <property type="match status" value="1"/>
</dbReference>
<dbReference type="WBParaSite" id="ACRNAN_scaffold51.g16397.t1">
    <property type="protein sequence ID" value="ACRNAN_scaffold51.g16397.t1"/>
    <property type="gene ID" value="ACRNAN_scaffold51.g16397"/>
</dbReference>
<dbReference type="InterPro" id="IPR027640">
    <property type="entry name" value="Kinesin-like_fam"/>
</dbReference>
<keyword evidence="6 8" id="KW-0505">Motor protein</keyword>
<feature type="binding site" evidence="8">
    <location>
        <begin position="123"/>
        <end position="130"/>
    </location>
    <ligand>
        <name>ATP</name>
        <dbReference type="ChEBI" id="CHEBI:30616"/>
    </ligand>
</feature>
<evidence type="ECO:0000256" key="5">
    <source>
        <dbReference type="ARBA" id="ARBA00023054"/>
    </source>
</evidence>
<dbReference type="Gene3D" id="3.40.850.10">
    <property type="entry name" value="Kinesin motor domain"/>
    <property type="match status" value="1"/>
</dbReference>
<dbReference type="PROSITE" id="PS50067">
    <property type="entry name" value="KINESIN_MOTOR_2"/>
    <property type="match status" value="1"/>
</dbReference>
<comment type="similarity">
    <text evidence="8">Belongs to the TRAFAC class myosin-kinesin ATPase superfamily. Kinesin family.</text>
</comment>
<evidence type="ECO:0000313" key="10">
    <source>
        <dbReference type="Proteomes" id="UP000887540"/>
    </source>
</evidence>
<keyword evidence="7" id="KW-0963">Cytoplasm</keyword>
<dbReference type="GO" id="GO:0008017">
    <property type="term" value="F:microtubule binding"/>
    <property type="evidence" value="ECO:0007669"/>
    <property type="project" value="InterPro"/>
</dbReference>
<keyword evidence="3 8" id="KW-0547">Nucleotide-binding</keyword>
<evidence type="ECO:0000256" key="6">
    <source>
        <dbReference type="ARBA" id="ARBA00023175"/>
    </source>
</evidence>
<dbReference type="PANTHER" id="PTHR47968">
    <property type="entry name" value="CENTROMERE PROTEIN E"/>
    <property type="match status" value="1"/>
</dbReference>
<dbReference type="InterPro" id="IPR027417">
    <property type="entry name" value="P-loop_NTPase"/>
</dbReference>
<comment type="subcellular location">
    <subcellularLocation>
        <location evidence="1">Cytoplasm</location>
        <location evidence="1">Cytoskeleton</location>
    </subcellularLocation>
</comment>
<dbReference type="GO" id="GO:0005874">
    <property type="term" value="C:microtubule"/>
    <property type="evidence" value="ECO:0007669"/>
    <property type="project" value="UniProtKB-KW"/>
</dbReference>
<evidence type="ECO:0000313" key="11">
    <source>
        <dbReference type="WBParaSite" id="ACRNAN_scaffold51.g16397.t1"/>
    </source>
</evidence>
<proteinExistence type="inferred from homology"/>